<keyword evidence="2" id="KW-1185">Reference proteome</keyword>
<protein>
    <submittedName>
        <fullName evidence="1">Uncharacterized protein</fullName>
    </submittedName>
</protein>
<sequence length="135" mass="15679">MQDTVGWGERVGIASRDHLLSDTTESNPVRTSDTFKILLGLDERTTRNKRNGNGEAEKKPQNRRPFLPHSNHSLLFSSYKGSYPSLFFPLWMNNGNITEDFAVSNIRQRLFFFFFFLHLTTTEFRPQIIIPLPFP</sequence>
<organism evidence="1 2">
    <name type="scientific">Melastoma candidum</name>
    <dbReference type="NCBI Taxonomy" id="119954"/>
    <lineage>
        <taxon>Eukaryota</taxon>
        <taxon>Viridiplantae</taxon>
        <taxon>Streptophyta</taxon>
        <taxon>Embryophyta</taxon>
        <taxon>Tracheophyta</taxon>
        <taxon>Spermatophyta</taxon>
        <taxon>Magnoliopsida</taxon>
        <taxon>eudicotyledons</taxon>
        <taxon>Gunneridae</taxon>
        <taxon>Pentapetalae</taxon>
        <taxon>rosids</taxon>
        <taxon>malvids</taxon>
        <taxon>Myrtales</taxon>
        <taxon>Melastomataceae</taxon>
        <taxon>Melastomatoideae</taxon>
        <taxon>Melastomateae</taxon>
        <taxon>Melastoma</taxon>
    </lineage>
</organism>
<reference evidence="2" key="1">
    <citation type="journal article" date="2023" name="Front. Plant Sci.">
        <title>Chromosomal-level genome assembly of Melastoma candidum provides insights into trichome evolution.</title>
        <authorList>
            <person name="Zhong Y."/>
            <person name="Wu W."/>
            <person name="Sun C."/>
            <person name="Zou P."/>
            <person name="Liu Y."/>
            <person name="Dai S."/>
            <person name="Zhou R."/>
        </authorList>
    </citation>
    <scope>NUCLEOTIDE SEQUENCE [LARGE SCALE GENOMIC DNA]</scope>
</reference>
<accession>A0ACB9L081</accession>
<name>A0ACB9L081_9MYRT</name>
<gene>
    <name evidence="1" type="ORF">MLD38_038622</name>
</gene>
<evidence type="ECO:0000313" key="2">
    <source>
        <dbReference type="Proteomes" id="UP001057402"/>
    </source>
</evidence>
<proteinExistence type="predicted"/>
<dbReference type="EMBL" id="CM042891">
    <property type="protein sequence ID" value="KAI4302934.1"/>
    <property type="molecule type" value="Genomic_DNA"/>
</dbReference>
<dbReference type="Proteomes" id="UP001057402">
    <property type="component" value="Chromosome 12"/>
</dbReference>
<comment type="caution">
    <text evidence="1">The sequence shown here is derived from an EMBL/GenBank/DDBJ whole genome shotgun (WGS) entry which is preliminary data.</text>
</comment>
<evidence type="ECO:0000313" key="1">
    <source>
        <dbReference type="EMBL" id="KAI4302934.1"/>
    </source>
</evidence>